<comment type="caution">
    <text evidence="11">Lacks conserved residue(s) required for the propagation of feature annotation.</text>
</comment>
<comment type="subunit">
    <text evidence="11">Monomer.</text>
</comment>
<dbReference type="AlphaFoldDB" id="A0A7X6KU67"/>
<dbReference type="GO" id="GO:0004765">
    <property type="term" value="F:shikimate kinase activity"/>
    <property type="evidence" value="ECO:0007669"/>
    <property type="project" value="UniProtKB-UniRule"/>
</dbReference>
<dbReference type="GO" id="GO:0005829">
    <property type="term" value="C:cytosol"/>
    <property type="evidence" value="ECO:0007669"/>
    <property type="project" value="TreeGrafter"/>
</dbReference>
<dbReference type="GO" id="GO:0009423">
    <property type="term" value="P:chorismate biosynthetic process"/>
    <property type="evidence" value="ECO:0007669"/>
    <property type="project" value="UniProtKB-UniRule"/>
</dbReference>
<dbReference type="UniPathway" id="UPA00053">
    <property type="reaction ID" value="UER00088"/>
</dbReference>
<gene>
    <name evidence="11" type="primary">aroK</name>
    <name evidence="12" type="ORF">HGA03_04275</name>
</gene>
<comment type="similarity">
    <text evidence="2 11">Belongs to the shikimate kinase family.</text>
</comment>
<dbReference type="GO" id="GO:0005524">
    <property type="term" value="F:ATP binding"/>
    <property type="evidence" value="ECO:0007669"/>
    <property type="project" value="UniProtKB-UniRule"/>
</dbReference>
<evidence type="ECO:0000256" key="8">
    <source>
        <dbReference type="ARBA" id="ARBA00022840"/>
    </source>
</evidence>
<evidence type="ECO:0000313" key="12">
    <source>
        <dbReference type="EMBL" id="NKY21875.1"/>
    </source>
</evidence>
<dbReference type="Gene3D" id="3.40.50.300">
    <property type="entry name" value="P-loop containing nucleotide triphosphate hydrolases"/>
    <property type="match status" value="1"/>
</dbReference>
<evidence type="ECO:0000256" key="3">
    <source>
        <dbReference type="ARBA" id="ARBA00012154"/>
    </source>
</evidence>
<keyword evidence="11" id="KW-0479">Metal-binding</keyword>
<evidence type="ECO:0000256" key="11">
    <source>
        <dbReference type="HAMAP-Rule" id="MF_00109"/>
    </source>
</evidence>
<dbReference type="InterPro" id="IPR027417">
    <property type="entry name" value="P-loop_NTPase"/>
</dbReference>
<keyword evidence="11" id="KW-0963">Cytoplasm</keyword>
<comment type="pathway">
    <text evidence="1 11">Metabolic intermediate biosynthesis; chorismate biosynthesis; chorismate from D-erythrose 4-phosphate and phosphoenolpyruvate: step 5/7.</text>
</comment>
<dbReference type="CDD" id="cd00464">
    <property type="entry name" value="SK"/>
    <property type="match status" value="1"/>
</dbReference>
<evidence type="ECO:0000256" key="9">
    <source>
        <dbReference type="ARBA" id="ARBA00023141"/>
    </source>
</evidence>
<comment type="catalytic activity">
    <reaction evidence="10 11">
        <text>shikimate + ATP = 3-phosphoshikimate + ADP + H(+)</text>
        <dbReference type="Rhea" id="RHEA:13121"/>
        <dbReference type="ChEBI" id="CHEBI:15378"/>
        <dbReference type="ChEBI" id="CHEBI:30616"/>
        <dbReference type="ChEBI" id="CHEBI:36208"/>
        <dbReference type="ChEBI" id="CHEBI:145989"/>
        <dbReference type="ChEBI" id="CHEBI:456216"/>
        <dbReference type="EC" id="2.7.1.71"/>
    </reaction>
</comment>
<feature type="binding site" evidence="11">
    <location>
        <position position="59"/>
    </location>
    <ligand>
        <name>substrate</name>
    </ligand>
</feature>
<protein>
    <recommendedName>
        <fullName evidence="3 11">Shikimate kinase</fullName>
        <shortName evidence="11">SK</shortName>
        <ecNumber evidence="3 11">2.7.1.71</ecNumber>
    </recommendedName>
</protein>
<keyword evidence="9 11" id="KW-0057">Aromatic amino acid biosynthesis</keyword>
<keyword evidence="5 11" id="KW-0808">Transferase</keyword>
<keyword evidence="4 11" id="KW-0028">Amino-acid biosynthesis</keyword>
<comment type="subcellular location">
    <subcellularLocation>
        <location evidence="11">Cytoplasm</location>
    </subcellularLocation>
</comment>
<dbReference type="PROSITE" id="PS01128">
    <property type="entry name" value="SHIKIMATE_KINASE"/>
    <property type="match status" value="1"/>
</dbReference>
<keyword evidence="8 11" id="KW-0067">ATP-binding</keyword>
<evidence type="ECO:0000256" key="5">
    <source>
        <dbReference type="ARBA" id="ARBA00022679"/>
    </source>
</evidence>
<evidence type="ECO:0000256" key="4">
    <source>
        <dbReference type="ARBA" id="ARBA00022605"/>
    </source>
</evidence>
<feature type="binding site" evidence="11">
    <location>
        <position position="35"/>
    </location>
    <ligand>
        <name>substrate</name>
    </ligand>
</feature>
<proteinExistence type="inferred from homology"/>
<feature type="binding site" evidence="11">
    <location>
        <position position="123"/>
    </location>
    <ligand>
        <name>ATP</name>
        <dbReference type="ChEBI" id="CHEBI:30616"/>
    </ligand>
</feature>
<evidence type="ECO:0000256" key="6">
    <source>
        <dbReference type="ARBA" id="ARBA00022741"/>
    </source>
</evidence>
<organism evidence="12 13">
    <name type="scientific">Cellulomonas denverensis</name>
    <dbReference type="NCBI Taxonomy" id="264297"/>
    <lineage>
        <taxon>Bacteria</taxon>
        <taxon>Bacillati</taxon>
        <taxon>Actinomycetota</taxon>
        <taxon>Actinomycetes</taxon>
        <taxon>Micrococcales</taxon>
        <taxon>Cellulomonadaceae</taxon>
        <taxon>Cellulomonas</taxon>
    </lineage>
</organism>
<dbReference type="GO" id="GO:0008652">
    <property type="term" value="P:amino acid biosynthetic process"/>
    <property type="evidence" value="ECO:0007669"/>
    <property type="project" value="UniProtKB-KW"/>
</dbReference>
<dbReference type="GO" id="GO:0000287">
    <property type="term" value="F:magnesium ion binding"/>
    <property type="evidence" value="ECO:0007669"/>
    <property type="project" value="UniProtKB-UniRule"/>
</dbReference>
<keyword evidence="6 11" id="KW-0547">Nucleotide-binding</keyword>
<dbReference type="SUPFAM" id="SSF52540">
    <property type="entry name" value="P-loop containing nucleoside triphosphate hydrolases"/>
    <property type="match status" value="1"/>
</dbReference>
<dbReference type="PANTHER" id="PTHR21087:SF16">
    <property type="entry name" value="SHIKIMATE KINASE 1, CHLOROPLASTIC"/>
    <property type="match status" value="1"/>
</dbReference>
<evidence type="ECO:0000256" key="1">
    <source>
        <dbReference type="ARBA" id="ARBA00004842"/>
    </source>
</evidence>
<keyword evidence="7 11" id="KW-0418">Kinase</keyword>
<keyword evidence="11" id="KW-0460">Magnesium</keyword>
<evidence type="ECO:0000256" key="2">
    <source>
        <dbReference type="ARBA" id="ARBA00006997"/>
    </source>
</evidence>
<comment type="function">
    <text evidence="11">Catalyzes the specific phosphorylation of the 3-hydroxyl group of shikimic acid using ATP as a cosubstrate.</text>
</comment>
<dbReference type="Proteomes" id="UP000581206">
    <property type="component" value="Unassembled WGS sequence"/>
</dbReference>
<feature type="binding site" evidence="11">
    <location>
        <position position="17"/>
    </location>
    <ligand>
        <name>Mg(2+)</name>
        <dbReference type="ChEBI" id="CHEBI:18420"/>
    </ligand>
</feature>
<dbReference type="EC" id="2.7.1.71" evidence="3 11"/>
<comment type="caution">
    <text evidence="12">The sequence shown here is derived from an EMBL/GenBank/DDBJ whole genome shotgun (WGS) entry which is preliminary data.</text>
</comment>
<dbReference type="PRINTS" id="PR01100">
    <property type="entry name" value="SHIKIMTKNASE"/>
</dbReference>
<dbReference type="HAMAP" id="MF_00109">
    <property type="entry name" value="Shikimate_kinase"/>
    <property type="match status" value="1"/>
</dbReference>
<dbReference type="GO" id="GO:0009073">
    <property type="term" value="P:aromatic amino acid family biosynthetic process"/>
    <property type="evidence" value="ECO:0007669"/>
    <property type="project" value="UniProtKB-KW"/>
</dbReference>
<dbReference type="InterPro" id="IPR031322">
    <property type="entry name" value="Shikimate/glucono_kinase"/>
</dbReference>
<evidence type="ECO:0000313" key="13">
    <source>
        <dbReference type="Proteomes" id="UP000581206"/>
    </source>
</evidence>
<dbReference type="EMBL" id="JAAXOX010000002">
    <property type="protein sequence ID" value="NKY21875.1"/>
    <property type="molecule type" value="Genomic_DNA"/>
</dbReference>
<keyword evidence="13" id="KW-1185">Reference proteome</keyword>
<accession>A0A7X6KU67</accession>
<reference evidence="12 13" key="1">
    <citation type="submission" date="2020-04" db="EMBL/GenBank/DDBJ databases">
        <title>MicrobeNet Type strains.</title>
        <authorList>
            <person name="Nicholson A.C."/>
        </authorList>
    </citation>
    <scope>NUCLEOTIDE SEQUENCE [LARGE SCALE GENOMIC DNA]</scope>
    <source>
        <strain evidence="12 13">ATCC BAA-788</strain>
    </source>
</reference>
<dbReference type="InterPro" id="IPR023000">
    <property type="entry name" value="Shikimate_kinase_CS"/>
</dbReference>
<evidence type="ECO:0000256" key="10">
    <source>
        <dbReference type="ARBA" id="ARBA00048567"/>
    </source>
</evidence>
<name>A0A7X6KU67_9CELL</name>
<feature type="binding site" evidence="11">
    <location>
        <position position="81"/>
    </location>
    <ligand>
        <name>substrate</name>
    </ligand>
</feature>
<comment type="cofactor">
    <cofactor evidence="11">
        <name>Mg(2+)</name>
        <dbReference type="ChEBI" id="CHEBI:18420"/>
    </cofactor>
    <text evidence="11">Binds 1 Mg(2+) ion per subunit.</text>
</comment>
<sequence length="176" mass="18450">MTAPRVVLIGAPGAGKSTVGALLAGRLGLGFRDTDADVAAAAGKPVAEVFVEDGEPRFRELERAAVLAALDGHDGVLALGGGAVLEPGVRQALARYGEQGGTVVFLEVTLASAAGRVGFNQPRPVLLGNPRAQWQALLEQRRPVYEELATHTVPTDRVPPEEVVERVIALWEGTDD</sequence>
<dbReference type="RefSeq" id="WP_168629006.1">
    <property type="nucleotide sequence ID" value="NZ_BONL01000002.1"/>
</dbReference>
<dbReference type="InterPro" id="IPR000623">
    <property type="entry name" value="Shikimate_kinase/TSH1"/>
</dbReference>
<feature type="binding site" evidence="11">
    <location>
        <position position="141"/>
    </location>
    <ligand>
        <name>substrate</name>
    </ligand>
</feature>
<dbReference type="PANTHER" id="PTHR21087">
    <property type="entry name" value="SHIKIMATE KINASE"/>
    <property type="match status" value="1"/>
</dbReference>
<evidence type="ECO:0000256" key="7">
    <source>
        <dbReference type="ARBA" id="ARBA00022777"/>
    </source>
</evidence>
<feature type="binding site" evidence="11">
    <location>
        <begin position="13"/>
        <end position="18"/>
    </location>
    <ligand>
        <name>ATP</name>
        <dbReference type="ChEBI" id="CHEBI:30616"/>
    </ligand>
</feature>
<dbReference type="Pfam" id="PF01202">
    <property type="entry name" value="SKI"/>
    <property type="match status" value="1"/>
</dbReference>